<dbReference type="Pfam" id="PF18862">
    <property type="entry name" value="ApeA_NTD1"/>
    <property type="match status" value="1"/>
</dbReference>
<keyword evidence="4" id="KW-1185">Reference proteome</keyword>
<gene>
    <name evidence="3" type="ORF">H9647_23835</name>
</gene>
<evidence type="ECO:0000313" key="3">
    <source>
        <dbReference type="EMBL" id="MBD7971105.1"/>
    </source>
</evidence>
<evidence type="ECO:0000259" key="2">
    <source>
        <dbReference type="Pfam" id="PF18862"/>
    </source>
</evidence>
<feature type="domain" description="Apea-like HEPN" evidence="1">
    <location>
        <begin position="305"/>
        <end position="442"/>
    </location>
</feature>
<evidence type="ECO:0008006" key="5">
    <source>
        <dbReference type="Google" id="ProtNLM"/>
    </source>
</evidence>
<dbReference type="Proteomes" id="UP000608071">
    <property type="component" value="Unassembled WGS sequence"/>
</dbReference>
<dbReference type="Pfam" id="PF18739">
    <property type="entry name" value="HEPN_Apea"/>
    <property type="match status" value="1"/>
</dbReference>
<organism evidence="3 4">
    <name type="scientific">Paenibacillus gallinarum</name>
    <dbReference type="NCBI Taxonomy" id="2762232"/>
    <lineage>
        <taxon>Bacteria</taxon>
        <taxon>Bacillati</taxon>
        <taxon>Bacillota</taxon>
        <taxon>Bacilli</taxon>
        <taxon>Bacillales</taxon>
        <taxon>Paenibacillaceae</taxon>
        <taxon>Paenibacillus</taxon>
    </lineage>
</organism>
<evidence type="ECO:0000313" key="4">
    <source>
        <dbReference type="Proteomes" id="UP000608071"/>
    </source>
</evidence>
<protein>
    <recommendedName>
        <fullName evidence="5">ApeA N-terminal domain-containing protein</fullName>
    </recommendedName>
</protein>
<proteinExistence type="predicted"/>
<evidence type="ECO:0000259" key="1">
    <source>
        <dbReference type="Pfam" id="PF18739"/>
    </source>
</evidence>
<dbReference type="InterPro" id="IPR041229">
    <property type="entry name" value="HEPN_Apea"/>
</dbReference>
<dbReference type="RefSeq" id="WP_191804760.1">
    <property type="nucleotide sequence ID" value="NZ_JACSQL010000020.1"/>
</dbReference>
<comment type="caution">
    <text evidence="3">The sequence shown here is derived from an EMBL/GenBank/DDBJ whole genome shotgun (WGS) entry which is preliminary data.</text>
</comment>
<sequence>MGDIIKGQWWVLENEELEIGGWLEYNEDGTAILNLNGHFDADELLVSRQFILGRSSSGRRITLLGCSQITESYSEGGYPTGKYLVKIVFDGTHFRNREDIGFRQYQFTFNHFDNWVDQLLISTDTEFDGTTPVKTSLSFEHPKEFEIANIDGVKFFISFSNRIRRGPLYKTEINLSSFITLESESKLSLDDFLIKYMSIFQNFLTLAMGHPTFPQEIAGILMNDELEQGADSLRTVPVSFKMDDAASQRDSLRAIEMTLPLSSIKEDINDLLREWFKKSEQLNPIYNLFFSTLYNKNLYKENKFLNMVQALESYHRRRYGKGEFMEPQRFQLLKKELYKVLEQELSLEEVIEMKQKFSHMNEMPLRQRLQILVEKHRRLIEPLFEFDEKMIGDVVITRNYLTHWDERYEKKAIYGRELAFLTEKITHILEICLLDELGLSEDNIIHAIKRSQRFTRF</sequence>
<feature type="domain" description="ApeA N-terminal" evidence="2">
    <location>
        <begin position="5"/>
        <end position="275"/>
    </location>
</feature>
<dbReference type="EMBL" id="JACSQL010000020">
    <property type="protein sequence ID" value="MBD7971105.1"/>
    <property type="molecule type" value="Genomic_DNA"/>
</dbReference>
<reference evidence="3 4" key="1">
    <citation type="submission" date="2020-08" db="EMBL/GenBank/DDBJ databases">
        <title>A Genomic Blueprint of the Chicken Gut Microbiome.</title>
        <authorList>
            <person name="Gilroy R."/>
            <person name="Ravi A."/>
            <person name="Getino M."/>
            <person name="Pursley I."/>
            <person name="Horton D.L."/>
            <person name="Alikhan N.-F."/>
            <person name="Baker D."/>
            <person name="Gharbi K."/>
            <person name="Hall N."/>
            <person name="Watson M."/>
            <person name="Adriaenssens E.M."/>
            <person name="Foster-Nyarko E."/>
            <person name="Jarju S."/>
            <person name="Secka A."/>
            <person name="Antonio M."/>
            <person name="Oren A."/>
            <person name="Chaudhuri R."/>
            <person name="La Ragione R.M."/>
            <person name="Hildebrand F."/>
            <person name="Pallen M.J."/>
        </authorList>
    </citation>
    <scope>NUCLEOTIDE SEQUENCE [LARGE SCALE GENOMIC DNA]</scope>
    <source>
        <strain evidence="3 4">Sa2BVA9</strain>
    </source>
</reference>
<name>A0ABR8T5Q5_9BACL</name>
<accession>A0ABR8T5Q5</accession>
<dbReference type="InterPro" id="IPR041223">
    <property type="entry name" value="ApeA_NTD"/>
</dbReference>